<gene>
    <name evidence="2" type="primary">HIPK2</name>
    <name evidence="2" type="ORF">CEXT_539751</name>
</gene>
<keyword evidence="2" id="KW-0371">Homeobox</keyword>
<evidence type="ECO:0000313" key="3">
    <source>
        <dbReference type="Proteomes" id="UP001054945"/>
    </source>
</evidence>
<feature type="compositionally biased region" description="Polar residues" evidence="1">
    <location>
        <begin position="307"/>
        <end position="321"/>
    </location>
</feature>
<dbReference type="Proteomes" id="UP001054945">
    <property type="component" value="Unassembled WGS sequence"/>
</dbReference>
<feature type="compositionally biased region" description="Low complexity" evidence="1">
    <location>
        <begin position="255"/>
        <end position="271"/>
    </location>
</feature>
<reference evidence="2 3" key="1">
    <citation type="submission" date="2021-06" db="EMBL/GenBank/DDBJ databases">
        <title>Caerostris extrusa draft genome.</title>
        <authorList>
            <person name="Kono N."/>
            <person name="Arakawa K."/>
        </authorList>
    </citation>
    <scope>NUCLEOTIDE SEQUENCE [LARGE SCALE GENOMIC DNA]</scope>
</reference>
<organism evidence="2 3">
    <name type="scientific">Caerostris extrusa</name>
    <name type="common">Bark spider</name>
    <name type="synonym">Caerostris bankana</name>
    <dbReference type="NCBI Taxonomy" id="172846"/>
    <lineage>
        <taxon>Eukaryota</taxon>
        <taxon>Metazoa</taxon>
        <taxon>Ecdysozoa</taxon>
        <taxon>Arthropoda</taxon>
        <taxon>Chelicerata</taxon>
        <taxon>Arachnida</taxon>
        <taxon>Araneae</taxon>
        <taxon>Araneomorphae</taxon>
        <taxon>Entelegynae</taxon>
        <taxon>Araneoidea</taxon>
        <taxon>Araneidae</taxon>
        <taxon>Caerostris</taxon>
    </lineage>
</organism>
<dbReference type="GO" id="GO:0003677">
    <property type="term" value="F:DNA binding"/>
    <property type="evidence" value="ECO:0007669"/>
    <property type="project" value="UniProtKB-KW"/>
</dbReference>
<dbReference type="EMBL" id="BPLR01005948">
    <property type="protein sequence ID" value="GIY06333.1"/>
    <property type="molecule type" value="Genomic_DNA"/>
</dbReference>
<evidence type="ECO:0000256" key="1">
    <source>
        <dbReference type="SAM" id="MobiDB-lite"/>
    </source>
</evidence>
<protein>
    <submittedName>
        <fullName evidence="2">Homeodomain-interacting protein kinase 2</fullName>
    </submittedName>
</protein>
<keyword evidence="2" id="KW-0238">DNA-binding</keyword>
<keyword evidence="2" id="KW-0808">Transferase</keyword>
<feature type="region of interest" description="Disordered" evidence="1">
    <location>
        <begin position="245"/>
        <end position="321"/>
    </location>
</feature>
<sequence>MMEVCRKNKTSFDNNGNQVSIVSNFSPTSNVTLAFNNQLNNLQNQYQLQSTSFYQPSQVAAPTRVNISQTQGQPRVAAVATNQYAAAAAAAAAAARVDTFQHAAQSLCVSSILCPSYPGLNSPAKHVVPVVAQAAQPQTLHIQPSLLTQVGAQQYVPVSVVEQNGRQMLLTNAVQSGWPTILERAALLSDQPTVIPVELHDTVMYEHLRDRNNHLNNLLPQAALTATNVQPSWNVIAPNSNPSQCTVYKAREPHSSNVSKVSSSSSSGSTSIKRQTKLRPGKEKDINNCQLSPVKKRVKESTPPKWENNSNLQNSHHLQPNQNCCPSINQPKLIVSGSDKEQQRPTIIIHDTPSPVVSVITISSDSDEDIESSICCDKKKCKACDSNKLAKIKSLILCTSEVSSTTNCDSVLSLTPEEENAMYCMQRSTSKSNLSRSHHGTSQQNRKNVISCVTIPDSDSEGYYSPLQALPHFTASVIGKVIKPEPQKRKM</sequence>
<keyword evidence="2" id="KW-0418">Kinase</keyword>
<accession>A0AAV4QG54</accession>
<evidence type="ECO:0000313" key="2">
    <source>
        <dbReference type="EMBL" id="GIY06333.1"/>
    </source>
</evidence>
<keyword evidence="3" id="KW-1185">Reference proteome</keyword>
<dbReference type="AlphaFoldDB" id="A0AAV4QG54"/>
<proteinExistence type="predicted"/>
<dbReference type="GO" id="GO:0016301">
    <property type="term" value="F:kinase activity"/>
    <property type="evidence" value="ECO:0007669"/>
    <property type="project" value="UniProtKB-KW"/>
</dbReference>
<name>A0AAV4QG54_CAEEX</name>
<comment type="caution">
    <text evidence="2">The sequence shown here is derived from an EMBL/GenBank/DDBJ whole genome shotgun (WGS) entry which is preliminary data.</text>
</comment>